<dbReference type="Pfam" id="PF04199">
    <property type="entry name" value="Cyclase"/>
    <property type="match status" value="1"/>
</dbReference>
<dbReference type="InterPro" id="IPR037175">
    <property type="entry name" value="KFase_sf"/>
</dbReference>
<dbReference type="Proteomes" id="UP000194137">
    <property type="component" value="Chromosome"/>
</dbReference>
<accession>A0A1W6ZK92</accession>
<proteinExistence type="predicted"/>
<dbReference type="GO" id="GO:0004061">
    <property type="term" value="F:arylformamidase activity"/>
    <property type="evidence" value="ECO:0007669"/>
    <property type="project" value="InterPro"/>
</dbReference>
<organism evidence="1 2">
    <name type="scientific">Pseudorhodoplanes sinuspersici</name>
    <dbReference type="NCBI Taxonomy" id="1235591"/>
    <lineage>
        <taxon>Bacteria</taxon>
        <taxon>Pseudomonadati</taxon>
        <taxon>Pseudomonadota</taxon>
        <taxon>Alphaproteobacteria</taxon>
        <taxon>Hyphomicrobiales</taxon>
        <taxon>Pseudorhodoplanes</taxon>
    </lineage>
</organism>
<dbReference type="EMBL" id="CP021112">
    <property type="protein sequence ID" value="ARP97833.1"/>
    <property type="molecule type" value="Genomic_DNA"/>
</dbReference>
<dbReference type="SUPFAM" id="SSF102198">
    <property type="entry name" value="Putative cyclase"/>
    <property type="match status" value="1"/>
</dbReference>
<dbReference type="GO" id="GO:0019441">
    <property type="term" value="P:L-tryptophan catabolic process to kynurenine"/>
    <property type="evidence" value="ECO:0007669"/>
    <property type="project" value="InterPro"/>
</dbReference>
<dbReference type="Gene3D" id="3.50.30.50">
    <property type="entry name" value="Putative cyclase"/>
    <property type="match status" value="1"/>
</dbReference>
<dbReference type="STRING" id="1235591.CAK95_01105"/>
<dbReference type="PANTHER" id="PTHR31118:SF32">
    <property type="entry name" value="KYNURENINE FORMAMIDASE"/>
    <property type="match status" value="1"/>
</dbReference>
<evidence type="ECO:0000313" key="1">
    <source>
        <dbReference type="EMBL" id="ARP97833.1"/>
    </source>
</evidence>
<sequence>MCDCPEHIRPGWKGWIPLPARKPEQGRGAWTDLTHVITEDLSRSPAFPKPVIRQIVKMPKDNANVTEFQMVCHHGTHVDAPRHFLNDAPSFDEIPLDRLYGPAVIWRIEKGPFGLITPEDFEAASPKLQPGDMLLLDTGWAQHINTEIYEDHASLTPEAAEWLVAHQIKLLGIDCSTPDLTSHKRPKGFTWPVHEILLSQGVLIAEHLTNLRPLANQRVEAMFLGIPIAGSDGAQARVIARPLI</sequence>
<reference evidence="1 2" key="1">
    <citation type="submission" date="2017-05" db="EMBL/GenBank/DDBJ databases">
        <title>Full genome sequence of Pseudorhodoplanes sinuspersici.</title>
        <authorList>
            <person name="Dastgheib S.M.M."/>
            <person name="Shavandi M."/>
            <person name="Tirandaz H."/>
        </authorList>
    </citation>
    <scope>NUCLEOTIDE SEQUENCE [LARGE SCALE GENOMIC DNA]</scope>
    <source>
        <strain evidence="1 2">RIPI110</strain>
    </source>
</reference>
<gene>
    <name evidence="1" type="ORF">CAK95_01105</name>
</gene>
<protein>
    <submittedName>
        <fullName evidence="1">Uncharacterized protein</fullName>
    </submittedName>
</protein>
<keyword evidence="2" id="KW-1185">Reference proteome</keyword>
<dbReference type="InterPro" id="IPR007325">
    <property type="entry name" value="KFase/CYL"/>
</dbReference>
<evidence type="ECO:0000313" key="2">
    <source>
        <dbReference type="Proteomes" id="UP000194137"/>
    </source>
</evidence>
<name>A0A1W6ZK92_9HYPH</name>
<dbReference type="KEGG" id="psin:CAK95_01105"/>
<dbReference type="AlphaFoldDB" id="A0A1W6ZK92"/>
<dbReference type="PANTHER" id="PTHR31118">
    <property type="entry name" value="CYCLASE-LIKE PROTEIN 2"/>
    <property type="match status" value="1"/>
</dbReference>